<dbReference type="Gene3D" id="3.30.2400.10">
    <property type="entry name" value="Major capsid protein gp5"/>
    <property type="match status" value="1"/>
</dbReference>
<evidence type="ECO:0000313" key="2">
    <source>
        <dbReference type="EMBL" id="KGJ04996.1"/>
    </source>
</evidence>
<evidence type="ECO:0000313" key="4">
    <source>
        <dbReference type="Proteomes" id="UP000029846"/>
    </source>
</evidence>
<dbReference type="AlphaFoldDB" id="A0A099F466"/>
<protein>
    <submittedName>
        <fullName evidence="3">Phage major capsid protein, HK97 family</fullName>
    </submittedName>
</protein>
<dbReference type="EMBL" id="JRKN01000008">
    <property type="protein sequence ID" value="KGJ04996.1"/>
    <property type="molecule type" value="Genomic_DNA"/>
</dbReference>
<organism evidence="2 4">
    <name type="scientific">Paracoccus halophilus</name>
    <dbReference type="NCBI Taxonomy" id="376733"/>
    <lineage>
        <taxon>Bacteria</taxon>
        <taxon>Pseudomonadati</taxon>
        <taxon>Pseudomonadota</taxon>
        <taxon>Alphaproteobacteria</taxon>
        <taxon>Rhodobacterales</taxon>
        <taxon>Paracoccaceae</taxon>
        <taxon>Paracoccus</taxon>
    </lineage>
</organism>
<dbReference type="STRING" id="376733.SAMN04487972_101328"/>
<gene>
    <name evidence="2" type="ORF">IT41_08220</name>
    <name evidence="3" type="ORF">SAMN04487972_101328</name>
</gene>
<dbReference type="SUPFAM" id="SSF56563">
    <property type="entry name" value="Major capsid protein gp5"/>
    <property type="match status" value="1"/>
</dbReference>
<evidence type="ECO:0000313" key="3">
    <source>
        <dbReference type="EMBL" id="SFA39638.1"/>
    </source>
</evidence>
<proteinExistence type="predicted"/>
<reference evidence="2 4" key="2">
    <citation type="submission" date="2014-10" db="EMBL/GenBank/DDBJ databases">
        <title>Paracoccus sanguinis sp. nov., isolated from clinical specimens of New York State patients.</title>
        <authorList>
            <person name="Mingle L.A."/>
            <person name="Cole J.A."/>
            <person name="Lapierre P."/>
            <person name="Musser K.A."/>
        </authorList>
    </citation>
    <scope>NUCLEOTIDE SEQUENCE [LARGE SCALE GENOMIC DNA]</scope>
    <source>
        <strain evidence="2 4">JCM 14014</strain>
    </source>
</reference>
<keyword evidence="4" id="KW-1185">Reference proteome</keyword>
<dbReference type="RefSeq" id="WP_036740140.1">
    <property type="nucleotide sequence ID" value="NZ_FOJO01000001.1"/>
</dbReference>
<evidence type="ECO:0000313" key="5">
    <source>
        <dbReference type="Proteomes" id="UP000182312"/>
    </source>
</evidence>
<accession>A0A099F466</accession>
<dbReference type="EMBL" id="FOJO01000001">
    <property type="protein sequence ID" value="SFA39638.1"/>
    <property type="molecule type" value="Genomic_DNA"/>
</dbReference>
<dbReference type="Proteomes" id="UP000182312">
    <property type="component" value="Unassembled WGS sequence"/>
</dbReference>
<feature type="domain" description="Phage capsid-like C-terminal" evidence="1">
    <location>
        <begin position="101"/>
        <end position="258"/>
    </location>
</feature>
<reference evidence="2 4" key="1">
    <citation type="submission" date="2014-09" db="EMBL/GenBank/DDBJ databases">
        <authorList>
            <person name="McGinnis J.M."/>
            <person name="Wolfgang W.J."/>
        </authorList>
    </citation>
    <scope>NUCLEOTIDE SEQUENCE [LARGE SCALE GENOMIC DNA]</scope>
    <source>
        <strain evidence="2 4">JCM 14014</strain>
    </source>
</reference>
<reference evidence="3 5" key="3">
    <citation type="submission" date="2016-10" db="EMBL/GenBank/DDBJ databases">
        <authorList>
            <person name="de Groot N.N."/>
        </authorList>
    </citation>
    <scope>NUCLEOTIDE SEQUENCE [LARGE SCALE GENOMIC DNA]</scope>
    <source>
        <strain evidence="3 5">CGMCC 1.6117</strain>
    </source>
</reference>
<dbReference type="Gene3D" id="3.30.2320.10">
    <property type="entry name" value="hypothetical protein PF0899 domain"/>
    <property type="match status" value="1"/>
</dbReference>
<name>A0A099F466_9RHOB</name>
<dbReference type="InterPro" id="IPR054612">
    <property type="entry name" value="Phage_capsid-like_C"/>
</dbReference>
<sequence length="322" mass="33324">MNDHIKTVTALANRVEDGAALAWALRGKALDLTPDRMAELGAPAKAIQIRKTLTSGVVEAAGPGPVKAFAEAAATQSAFFRFITDRSFQLAPMDKPLIHATADGSAALVEDGAPIPAMDVDLDGAKLTLRKAAAIIVATEQAWGDISSEGQAYINALLRKAVGQAVDAQMVAGLGTIPGFTAPKDDIAAIRAGFQSMAELLIREAGQRLRWVLSPRAVAFLAPTPADDRITVNLDGTGQIFGAPVAVSNALPAGDLLLVSASDVAANMTDVRIDTSSEGAVALAGAPLISLFQTHSIASRVIVGFGLEPMRATVAARLTLTE</sequence>
<dbReference type="Proteomes" id="UP000029846">
    <property type="component" value="Unassembled WGS sequence"/>
</dbReference>
<evidence type="ECO:0000259" key="1">
    <source>
        <dbReference type="Pfam" id="PF05065"/>
    </source>
</evidence>
<dbReference type="Pfam" id="PF05065">
    <property type="entry name" value="Phage_capsid"/>
    <property type="match status" value="1"/>
</dbReference>